<dbReference type="FunFam" id="6.10.140.2150:FF:000001">
    <property type="entry name" value="Sphingosine-1-phosphate lyase 1"/>
    <property type="match status" value="1"/>
</dbReference>
<dbReference type="EMBL" id="CAXITT010000315">
    <property type="protein sequence ID" value="CAL1538873.1"/>
    <property type="molecule type" value="Genomic_DNA"/>
</dbReference>
<comment type="similarity">
    <text evidence="13">Belongs to the group II decarboxylase family. Sphingosine-1-phosphate lyase subfamily.</text>
</comment>
<dbReference type="GO" id="GO:0008117">
    <property type="term" value="F:sphinganine-1-phosphate aldolase activity"/>
    <property type="evidence" value="ECO:0007669"/>
    <property type="project" value="UniProtKB-EC"/>
</dbReference>
<accession>A0AAV2I1D4</accession>
<evidence type="ECO:0000256" key="17">
    <source>
        <dbReference type="RuleBase" id="RU000382"/>
    </source>
</evidence>
<dbReference type="InterPro" id="IPR050477">
    <property type="entry name" value="GrpII_AminoAcid_Decarb"/>
</dbReference>
<dbReference type="AlphaFoldDB" id="A0AAV2I1D4"/>
<evidence type="ECO:0000313" key="19">
    <source>
        <dbReference type="Proteomes" id="UP001497497"/>
    </source>
</evidence>
<keyword evidence="11" id="KW-0472">Membrane</keyword>
<evidence type="ECO:0000256" key="5">
    <source>
        <dbReference type="ARBA" id="ARBA00022692"/>
    </source>
</evidence>
<comment type="pathway">
    <text evidence="4">Sphingolipid metabolism.</text>
</comment>
<dbReference type="InterPro" id="IPR015421">
    <property type="entry name" value="PyrdxlP-dep_Trfase_major"/>
</dbReference>
<keyword evidence="19" id="KW-1185">Reference proteome</keyword>
<evidence type="ECO:0000256" key="1">
    <source>
        <dbReference type="ARBA" id="ARBA00001933"/>
    </source>
</evidence>
<feature type="modified residue" description="N6-(pyridoxal phosphate)lysine" evidence="16">
    <location>
        <position position="360"/>
    </location>
</feature>
<dbReference type="GO" id="GO:0005789">
    <property type="term" value="C:endoplasmic reticulum membrane"/>
    <property type="evidence" value="ECO:0007669"/>
    <property type="project" value="UniProtKB-SubCell"/>
</dbReference>
<dbReference type="Gene3D" id="3.40.640.10">
    <property type="entry name" value="Type I PLP-dependent aspartate aminotransferase-like (Major domain)"/>
    <property type="match status" value="1"/>
</dbReference>
<keyword evidence="9" id="KW-1133">Transmembrane helix</keyword>
<dbReference type="EC" id="4.1.2.27" evidence="14"/>
<dbReference type="GO" id="GO:0030170">
    <property type="term" value="F:pyridoxal phosphate binding"/>
    <property type="evidence" value="ECO:0007669"/>
    <property type="project" value="InterPro"/>
</dbReference>
<dbReference type="Gene3D" id="6.10.140.2150">
    <property type="match status" value="1"/>
</dbReference>
<proteinExistence type="inferred from homology"/>
<evidence type="ECO:0000256" key="13">
    <source>
        <dbReference type="ARBA" id="ARBA00038302"/>
    </source>
</evidence>
<dbReference type="Gene3D" id="3.90.1150.10">
    <property type="entry name" value="Aspartate Aminotransferase, domain 1"/>
    <property type="match status" value="1"/>
</dbReference>
<evidence type="ECO:0000256" key="15">
    <source>
        <dbReference type="ARBA" id="ARBA00042568"/>
    </source>
</evidence>
<dbReference type="InterPro" id="IPR002129">
    <property type="entry name" value="PyrdxlP-dep_de-COase"/>
</dbReference>
<dbReference type="Pfam" id="PF00282">
    <property type="entry name" value="Pyridoxal_deC"/>
    <property type="match status" value="1"/>
</dbReference>
<dbReference type="InterPro" id="IPR015422">
    <property type="entry name" value="PyrdxlP-dep_Trfase_small"/>
</dbReference>
<evidence type="ECO:0000256" key="6">
    <source>
        <dbReference type="ARBA" id="ARBA00022824"/>
    </source>
</evidence>
<evidence type="ECO:0000256" key="8">
    <source>
        <dbReference type="ARBA" id="ARBA00022919"/>
    </source>
</evidence>
<keyword evidence="8" id="KW-0746">Sphingolipid metabolism</keyword>
<evidence type="ECO:0000256" key="7">
    <source>
        <dbReference type="ARBA" id="ARBA00022898"/>
    </source>
</evidence>
<dbReference type="FunFam" id="3.40.640.10:FF:000020">
    <property type="entry name" value="sphingosine-1-phosphate lyase 1"/>
    <property type="match status" value="1"/>
</dbReference>
<evidence type="ECO:0000256" key="10">
    <source>
        <dbReference type="ARBA" id="ARBA00023098"/>
    </source>
</evidence>
<sequence length="580" mass="64227">MTTVHTTHKHRKMADNMKGSVLGPMVNTLSGTKALINRLCGDLEPWQIVVYTGSTTLALLYLKDFLFQDDSTLSERAKRQFFHLIKKIPMIKKKIDKEMGQATDAISESIKKADQGDYLLRLPRKGLNEDELLAELMKYKKMANNSWKAGWVSGTVYNGDDKLTEIMSKIYGMFAWSNPLHPDVFPDVRKMEAEVIRMCCNMFNGDENTCGAVTSGGTESILLAMLAYRNLARERGIKIPEIIVAETAHAAFDKAAGYFHMKITHIPVDEQTRKVDLNAMRRAINRKTCVLVASAPQFPHGIIDPVVDVAKLGLEFDIPVHVDSCLGGFLLPFMEKAGFALPPFDFRVPGVTSISADTHKYGFTPKGSSVIMYSNKELRARQFFVQTDWAGGIYASPTLAGSRAGAVIAACWATMVHFGEDGYVDSTKKIISTTRYIVERLKKVPGLFIFGEPLVSVIGLGSKDFNIYRLFNALVEKGWNLNSLQFPSSLHVCLTMLHTQEGVADQFIKDVEESVNEIMKTPKAECGGAGAIYGMAQSIPDRSLVNEIARAFIEACYSTEKTAIMNGKHELHANGDAPKV</sequence>
<dbReference type="CDD" id="cd06450">
    <property type="entry name" value="DOPA_deC_like"/>
    <property type="match status" value="1"/>
</dbReference>
<dbReference type="GO" id="GO:0030149">
    <property type="term" value="P:sphingolipid catabolic process"/>
    <property type="evidence" value="ECO:0007669"/>
    <property type="project" value="TreeGrafter"/>
</dbReference>
<evidence type="ECO:0000256" key="4">
    <source>
        <dbReference type="ARBA" id="ARBA00004991"/>
    </source>
</evidence>
<keyword evidence="6" id="KW-0256">Endoplasmic reticulum</keyword>
<dbReference type="SUPFAM" id="SSF53383">
    <property type="entry name" value="PLP-dependent transferases"/>
    <property type="match status" value="1"/>
</dbReference>
<dbReference type="InterPro" id="IPR015424">
    <property type="entry name" value="PyrdxlP-dep_Trfase"/>
</dbReference>
<keyword evidence="12 17" id="KW-0456">Lyase</keyword>
<organism evidence="18 19">
    <name type="scientific">Lymnaea stagnalis</name>
    <name type="common">Great pond snail</name>
    <name type="synonym">Helix stagnalis</name>
    <dbReference type="NCBI Taxonomy" id="6523"/>
    <lineage>
        <taxon>Eukaryota</taxon>
        <taxon>Metazoa</taxon>
        <taxon>Spiralia</taxon>
        <taxon>Lophotrochozoa</taxon>
        <taxon>Mollusca</taxon>
        <taxon>Gastropoda</taxon>
        <taxon>Heterobranchia</taxon>
        <taxon>Euthyneura</taxon>
        <taxon>Panpulmonata</taxon>
        <taxon>Hygrophila</taxon>
        <taxon>Lymnaeoidea</taxon>
        <taxon>Lymnaeidae</taxon>
        <taxon>Lymnaea</taxon>
    </lineage>
</organism>
<keyword evidence="10" id="KW-0443">Lipid metabolism</keyword>
<evidence type="ECO:0000256" key="16">
    <source>
        <dbReference type="PIRSR" id="PIRSR602129-50"/>
    </source>
</evidence>
<comment type="caution">
    <text evidence="18">The sequence shown here is derived from an EMBL/GenBank/DDBJ whole genome shotgun (WGS) entry which is preliminary data.</text>
</comment>
<keyword evidence="5" id="KW-0812">Transmembrane</keyword>
<dbReference type="FunFam" id="3.90.1150.10:FF:000247">
    <property type="entry name" value="Sphingosine phosphate lyase, putative"/>
    <property type="match status" value="1"/>
</dbReference>
<gene>
    <name evidence="18" type="ORF">GSLYS_00012694001</name>
</gene>
<comment type="cofactor">
    <cofactor evidence="1 16 17">
        <name>pyridoxal 5'-phosphate</name>
        <dbReference type="ChEBI" id="CHEBI:597326"/>
    </cofactor>
</comment>
<evidence type="ECO:0000256" key="9">
    <source>
        <dbReference type="ARBA" id="ARBA00022989"/>
    </source>
</evidence>
<evidence type="ECO:0000256" key="14">
    <source>
        <dbReference type="ARBA" id="ARBA00038965"/>
    </source>
</evidence>
<reference evidence="18 19" key="1">
    <citation type="submission" date="2024-04" db="EMBL/GenBank/DDBJ databases">
        <authorList>
            <consortium name="Genoscope - CEA"/>
            <person name="William W."/>
        </authorList>
    </citation>
    <scope>NUCLEOTIDE SEQUENCE [LARGE SCALE GENOMIC DNA]</scope>
</reference>
<evidence type="ECO:0000313" key="18">
    <source>
        <dbReference type="EMBL" id="CAL1538873.1"/>
    </source>
</evidence>
<dbReference type="Proteomes" id="UP001497497">
    <property type="component" value="Unassembled WGS sequence"/>
</dbReference>
<evidence type="ECO:0000256" key="12">
    <source>
        <dbReference type="ARBA" id="ARBA00023239"/>
    </source>
</evidence>
<protein>
    <recommendedName>
        <fullName evidence="14">sphinganine-1-phosphate aldolase</fullName>
        <ecNumber evidence="14">4.1.2.27</ecNumber>
    </recommendedName>
    <alternativeName>
        <fullName evidence="15">Sphingosine-1-phosphate aldolase</fullName>
    </alternativeName>
</protein>
<evidence type="ECO:0000256" key="3">
    <source>
        <dbReference type="ARBA" id="ARBA00004760"/>
    </source>
</evidence>
<comment type="subcellular location">
    <subcellularLocation>
        <location evidence="2">Endoplasmic reticulum membrane</location>
        <topology evidence="2">Single-pass membrane protein</topology>
    </subcellularLocation>
</comment>
<evidence type="ECO:0000256" key="2">
    <source>
        <dbReference type="ARBA" id="ARBA00004389"/>
    </source>
</evidence>
<dbReference type="PANTHER" id="PTHR42735:SF6">
    <property type="entry name" value="SPHINGOSINE-1-PHOSPHATE LYASE 1"/>
    <property type="match status" value="1"/>
</dbReference>
<name>A0AAV2I1D4_LYMST</name>
<keyword evidence="7 16" id="KW-0663">Pyridoxal phosphate</keyword>
<dbReference type="PANTHER" id="PTHR42735">
    <property type="match status" value="1"/>
</dbReference>
<comment type="pathway">
    <text evidence="3">Lipid metabolism; sphingolipid metabolism.</text>
</comment>
<dbReference type="GO" id="GO:0019752">
    <property type="term" value="P:carboxylic acid metabolic process"/>
    <property type="evidence" value="ECO:0007669"/>
    <property type="project" value="InterPro"/>
</dbReference>
<evidence type="ECO:0000256" key="11">
    <source>
        <dbReference type="ARBA" id="ARBA00023136"/>
    </source>
</evidence>